<sequence>MNKEQIRAYIKVRIALNVQPKSIFDDFCTVLRDQAPSYNTVVRRSKLCREGREEVEDEPQPDRPVTETTPDNIEKVHHLIDNDPYLTIDEIQVEAGLSHGTTQRIVSDHLKLKKITARWIPNQLTDSQRAERFRIWTGDESWFYHKQLGRESSNAAWTASGETPPTVVRRSHFAPKTLFCIFFKTTGPVLIHHVERGQIIDHDYCINNCLQPLVNEIKRQRSSSGTHAIKIHHDNARPHVHKDVSTYLESQGIMKLLQPPNSPDLAPCNFWLFGLTKQNLTDQRSSVSLHRVVTKVMVSISKDEYKNLFDKWIERMKLCVYSHEDYFEHLMK</sequence>
<organism evidence="2 3">
    <name type="scientific">Rotaria magnacalcarata</name>
    <dbReference type="NCBI Taxonomy" id="392030"/>
    <lineage>
        <taxon>Eukaryota</taxon>
        <taxon>Metazoa</taxon>
        <taxon>Spiralia</taxon>
        <taxon>Gnathifera</taxon>
        <taxon>Rotifera</taxon>
        <taxon>Eurotatoria</taxon>
        <taxon>Bdelloidea</taxon>
        <taxon>Philodinida</taxon>
        <taxon>Philodinidae</taxon>
        <taxon>Rotaria</taxon>
    </lineage>
</organism>
<dbReference type="AlphaFoldDB" id="A0A816YEM4"/>
<dbReference type="PANTHER" id="PTHR46060">
    <property type="entry name" value="MARINER MOS1 TRANSPOSASE-LIKE PROTEIN"/>
    <property type="match status" value="1"/>
</dbReference>
<evidence type="ECO:0008006" key="4">
    <source>
        <dbReference type="Google" id="ProtNLM"/>
    </source>
</evidence>
<dbReference type="EMBL" id="CAJNRE010017909">
    <property type="protein sequence ID" value="CAF2158279.1"/>
    <property type="molecule type" value="Genomic_DNA"/>
</dbReference>
<dbReference type="InterPro" id="IPR001888">
    <property type="entry name" value="Transposase_1"/>
</dbReference>
<dbReference type="GO" id="GO:0003676">
    <property type="term" value="F:nucleic acid binding"/>
    <property type="evidence" value="ECO:0007669"/>
    <property type="project" value="InterPro"/>
</dbReference>
<dbReference type="Proteomes" id="UP000663824">
    <property type="component" value="Unassembled WGS sequence"/>
</dbReference>
<comment type="caution">
    <text evidence="2">The sequence shown here is derived from an EMBL/GenBank/DDBJ whole genome shotgun (WGS) entry which is preliminary data.</text>
</comment>
<accession>A0A816YEM4</accession>
<dbReference type="InterPro" id="IPR036397">
    <property type="entry name" value="RNaseH_sf"/>
</dbReference>
<reference evidence="2" key="1">
    <citation type="submission" date="2021-02" db="EMBL/GenBank/DDBJ databases">
        <authorList>
            <person name="Nowell W R."/>
        </authorList>
    </citation>
    <scope>NUCLEOTIDE SEQUENCE</scope>
</reference>
<feature type="region of interest" description="Disordered" evidence="1">
    <location>
        <begin position="50"/>
        <end position="72"/>
    </location>
</feature>
<gene>
    <name evidence="2" type="ORF">MBJ925_LOCUS32711</name>
</gene>
<dbReference type="PANTHER" id="PTHR46060:SF1">
    <property type="entry name" value="MARINER MOS1 TRANSPOSASE-LIKE PROTEIN"/>
    <property type="match status" value="1"/>
</dbReference>
<evidence type="ECO:0000313" key="3">
    <source>
        <dbReference type="Proteomes" id="UP000663824"/>
    </source>
</evidence>
<name>A0A816YEM4_9BILA</name>
<dbReference type="InterPro" id="IPR052709">
    <property type="entry name" value="Transposase-MT_Hybrid"/>
</dbReference>
<protein>
    <recommendedName>
        <fullName evidence="4">Transposase</fullName>
    </recommendedName>
</protein>
<dbReference type="Pfam" id="PF01359">
    <property type="entry name" value="Transposase_1"/>
    <property type="match status" value="1"/>
</dbReference>
<evidence type="ECO:0000313" key="2">
    <source>
        <dbReference type="EMBL" id="CAF2158279.1"/>
    </source>
</evidence>
<proteinExistence type="predicted"/>
<dbReference type="Gene3D" id="3.30.420.10">
    <property type="entry name" value="Ribonuclease H-like superfamily/Ribonuclease H"/>
    <property type="match status" value="1"/>
</dbReference>
<evidence type="ECO:0000256" key="1">
    <source>
        <dbReference type="SAM" id="MobiDB-lite"/>
    </source>
</evidence>